<evidence type="ECO:0000256" key="1">
    <source>
        <dbReference type="ARBA" id="ARBA00022443"/>
    </source>
</evidence>
<dbReference type="PANTHER" id="PTHR23113:SF368">
    <property type="entry name" value="CELL DIVISION CONTROL PROTEIN 25"/>
    <property type="match status" value="1"/>
</dbReference>
<name>A0A9P3G9J2_9APHY</name>
<dbReference type="PROSITE" id="PS50212">
    <property type="entry name" value="RASGEF_NTER"/>
    <property type="match status" value="1"/>
</dbReference>
<evidence type="ECO:0000256" key="4">
    <source>
        <dbReference type="PROSITE-ProRule" id="PRU00192"/>
    </source>
</evidence>
<feature type="compositionally biased region" description="Basic and acidic residues" evidence="5">
    <location>
        <begin position="303"/>
        <end position="319"/>
    </location>
</feature>
<dbReference type="InterPro" id="IPR023578">
    <property type="entry name" value="Ras_GEF_dom_sf"/>
</dbReference>
<dbReference type="GO" id="GO:0005886">
    <property type="term" value="C:plasma membrane"/>
    <property type="evidence" value="ECO:0007669"/>
    <property type="project" value="TreeGrafter"/>
</dbReference>
<evidence type="ECO:0000256" key="3">
    <source>
        <dbReference type="PROSITE-ProRule" id="PRU00168"/>
    </source>
</evidence>
<dbReference type="PROSITE" id="PS50002">
    <property type="entry name" value="SH3"/>
    <property type="match status" value="1"/>
</dbReference>
<dbReference type="PANTHER" id="PTHR23113">
    <property type="entry name" value="GUANINE NUCLEOTIDE EXCHANGE FACTOR"/>
    <property type="match status" value="1"/>
</dbReference>
<organism evidence="10 11">
    <name type="scientific">Phanerochaete sordida</name>
    <dbReference type="NCBI Taxonomy" id="48140"/>
    <lineage>
        <taxon>Eukaryota</taxon>
        <taxon>Fungi</taxon>
        <taxon>Dikarya</taxon>
        <taxon>Basidiomycota</taxon>
        <taxon>Agaricomycotina</taxon>
        <taxon>Agaricomycetes</taxon>
        <taxon>Polyporales</taxon>
        <taxon>Phanerochaetaceae</taxon>
        <taxon>Phanerochaete</taxon>
    </lineage>
</organism>
<feature type="domain" description="Ras-GEF" evidence="7">
    <location>
        <begin position="1094"/>
        <end position="1331"/>
    </location>
</feature>
<dbReference type="SUPFAM" id="SSF48366">
    <property type="entry name" value="Ras GEF"/>
    <property type="match status" value="1"/>
</dbReference>
<dbReference type="PROSITE" id="PS50020">
    <property type="entry name" value="WW_DOMAIN_2"/>
    <property type="match status" value="1"/>
</dbReference>
<feature type="compositionally biased region" description="Polar residues" evidence="5">
    <location>
        <begin position="156"/>
        <end position="171"/>
    </location>
</feature>
<dbReference type="Pfam" id="PF00618">
    <property type="entry name" value="RasGEF_N"/>
    <property type="match status" value="1"/>
</dbReference>
<dbReference type="InterPro" id="IPR036028">
    <property type="entry name" value="SH3-like_dom_sf"/>
</dbReference>
<feature type="region of interest" description="Disordered" evidence="5">
    <location>
        <begin position="801"/>
        <end position="850"/>
    </location>
</feature>
<reference evidence="10 11" key="1">
    <citation type="submission" date="2021-08" db="EMBL/GenBank/DDBJ databases">
        <title>Draft Genome Sequence of Phanerochaete sordida strain YK-624.</title>
        <authorList>
            <person name="Mori T."/>
            <person name="Dohra H."/>
            <person name="Suzuki T."/>
            <person name="Kawagishi H."/>
            <person name="Hirai H."/>
        </authorList>
    </citation>
    <scope>NUCLEOTIDE SEQUENCE [LARGE SCALE GENOMIC DNA]</scope>
    <source>
        <strain evidence="10 11">YK-624</strain>
    </source>
</reference>
<dbReference type="SMART" id="SM00229">
    <property type="entry name" value="RasGEFN"/>
    <property type="match status" value="1"/>
</dbReference>
<dbReference type="Pfam" id="PF00018">
    <property type="entry name" value="SH3_1"/>
    <property type="match status" value="1"/>
</dbReference>
<dbReference type="CDD" id="cd06224">
    <property type="entry name" value="REM"/>
    <property type="match status" value="1"/>
</dbReference>
<feature type="compositionally biased region" description="Low complexity" evidence="5">
    <location>
        <begin position="461"/>
        <end position="472"/>
    </location>
</feature>
<dbReference type="CDD" id="cd11883">
    <property type="entry name" value="SH3_Sdc25"/>
    <property type="match status" value="1"/>
</dbReference>
<dbReference type="Pfam" id="PF00617">
    <property type="entry name" value="RasGEF"/>
    <property type="match status" value="1"/>
</dbReference>
<dbReference type="Gene3D" id="1.10.840.10">
    <property type="entry name" value="Ras guanine-nucleotide exchange factors catalytic domain"/>
    <property type="match status" value="1"/>
</dbReference>
<dbReference type="Gene3D" id="2.20.70.10">
    <property type="match status" value="1"/>
</dbReference>
<evidence type="ECO:0000313" key="10">
    <source>
        <dbReference type="EMBL" id="GJE91747.1"/>
    </source>
</evidence>
<keyword evidence="2 3" id="KW-0344">Guanine-nucleotide releasing factor</keyword>
<feature type="region of interest" description="Disordered" evidence="5">
    <location>
        <begin position="280"/>
        <end position="333"/>
    </location>
</feature>
<evidence type="ECO:0000256" key="2">
    <source>
        <dbReference type="ARBA" id="ARBA00022658"/>
    </source>
</evidence>
<evidence type="ECO:0000313" key="11">
    <source>
        <dbReference type="Proteomes" id="UP000703269"/>
    </source>
</evidence>
<feature type="region of interest" description="Disordered" evidence="5">
    <location>
        <begin position="151"/>
        <end position="171"/>
    </location>
</feature>
<dbReference type="SUPFAM" id="SSF50044">
    <property type="entry name" value="SH3-domain"/>
    <property type="match status" value="1"/>
</dbReference>
<dbReference type="PROSITE" id="PS50009">
    <property type="entry name" value="RASGEF_CAT"/>
    <property type="match status" value="1"/>
</dbReference>
<feature type="domain" description="SH3" evidence="6">
    <location>
        <begin position="44"/>
        <end position="103"/>
    </location>
</feature>
<dbReference type="SMART" id="SM00326">
    <property type="entry name" value="SH3"/>
    <property type="match status" value="1"/>
</dbReference>
<feature type="domain" description="N-terminal Ras-GEF" evidence="9">
    <location>
        <begin position="928"/>
        <end position="1059"/>
    </location>
</feature>
<feature type="region of interest" description="Disordered" evidence="5">
    <location>
        <begin position="451"/>
        <end position="474"/>
    </location>
</feature>
<dbReference type="InterPro" id="IPR000651">
    <property type="entry name" value="Ras-like_Gua-exchang_fac_N"/>
</dbReference>
<proteinExistence type="predicted"/>
<dbReference type="Proteomes" id="UP000703269">
    <property type="component" value="Unassembled WGS sequence"/>
</dbReference>
<evidence type="ECO:0000259" key="8">
    <source>
        <dbReference type="PROSITE" id="PS50020"/>
    </source>
</evidence>
<feature type="domain" description="WW" evidence="8">
    <location>
        <begin position="246"/>
        <end position="280"/>
    </location>
</feature>
<gene>
    <name evidence="10" type="ORF">PsYK624_078980</name>
</gene>
<evidence type="ECO:0000259" key="9">
    <source>
        <dbReference type="PROSITE" id="PS50212"/>
    </source>
</evidence>
<accession>A0A9P3G9J2</accession>
<feature type="region of interest" description="Disordered" evidence="5">
    <location>
        <begin position="16"/>
        <end position="37"/>
    </location>
</feature>
<protein>
    <submittedName>
        <fullName evidence="10">RasGEF domain-containing protein</fullName>
    </submittedName>
</protein>
<dbReference type="CDD" id="cd00155">
    <property type="entry name" value="RasGEF"/>
    <property type="match status" value="1"/>
</dbReference>
<evidence type="ECO:0000256" key="5">
    <source>
        <dbReference type="SAM" id="MobiDB-lite"/>
    </source>
</evidence>
<dbReference type="FunFam" id="2.30.30.40:FF:000072">
    <property type="entry name" value="Unconventional Myosin IB"/>
    <property type="match status" value="1"/>
</dbReference>
<dbReference type="GO" id="GO:0007265">
    <property type="term" value="P:Ras protein signal transduction"/>
    <property type="evidence" value="ECO:0007669"/>
    <property type="project" value="TreeGrafter"/>
</dbReference>
<dbReference type="InterPro" id="IPR001452">
    <property type="entry name" value="SH3_domain"/>
</dbReference>
<dbReference type="Gene3D" id="2.30.30.40">
    <property type="entry name" value="SH3 Domains"/>
    <property type="match status" value="1"/>
</dbReference>
<keyword evidence="1 4" id="KW-0728">SH3 domain</keyword>
<dbReference type="InterPro" id="IPR036964">
    <property type="entry name" value="RASGEF_cat_dom_sf"/>
</dbReference>
<dbReference type="EMBL" id="BPQB01000023">
    <property type="protein sequence ID" value="GJE91747.1"/>
    <property type="molecule type" value="Genomic_DNA"/>
</dbReference>
<dbReference type="SMART" id="SM00147">
    <property type="entry name" value="RasGEF"/>
    <property type="match status" value="1"/>
</dbReference>
<dbReference type="PRINTS" id="PR00452">
    <property type="entry name" value="SH3DOMAIN"/>
</dbReference>
<feature type="compositionally biased region" description="Polar residues" evidence="5">
    <location>
        <begin position="807"/>
        <end position="822"/>
    </location>
</feature>
<evidence type="ECO:0000259" key="6">
    <source>
        <dbReference type="PROSITE" id="PS50002"/>
    </source>
</evidence>
<dbReference type="InterPro" id="IPR008937">
    <property type="entry name" value="Ras-like_GEF"/>
</dbReference>
<sequence length="1348" mass="149056">MDAAVYLAQRHVQAASSASKSQGTGGGPGPAAIEPQPSNDEQYIQTFFCRALYDYQTDDASSLSFRRGDIIEVLTRLESGWWDGLLGEERGWFPSNYVTVISDNEAEAALSASDYDVTQSSVGDESAMVDMAHSLGQSLTQSGYDGDWLDAEPEQPSASRNGSVVNGRSRSGTQAHDFWVPEVSADGRIFYVNTQTGEHAQDLPTEGDEDPDSDLAVGARQAGSRVGSGAANGISHEAGFGIPQRARTPEPWVRRLADDGLSYYYVNKLDGTISWNTPSASGAPSAYEPYAGSSSSQLVGNHELARMRSDSSVSRRERSYSTTDRASNYSDDSDIQPISRIRAQSTASVLRPTNGAQHNGSVARGQAAVAELTPAEQLAKLLQRSLAPNPPESPLELQEHVTQSISAVVDFLQSTSHARRPEHTREVNSRVLEVVTTVRNLLYVTATPTGHIPSHLYPHPSSDSRSAASSQALQTHLKAAHRKVAGTLSKLVLSALAMQYDPALSVGEKPNRMESDASELERSVVAFVEELHRYQREHPTKPSEPKRLLGVFSPNNIGPSLPGAGSAGDWKGFGYVTSVQDRRSPRRVLDGEVVSELKSVAGTMDRLLAALLTTWRSMESERIQSEGRILIGHLSSILAYVGDIDVAQHVDVDAVRAEALPPQYAQTVEKARYLLRTLEVAAQALYDDTASLLEAVQAPREWDQHTQHPGSDSVSQYDFVEGLVMALKMNLNITASHLESLFSIGRDQAEVGNSAYSSSIEWRRSRGSMLYDSAALSGLPPQEEEDVVDMELAFSRPALRTVPSLDSGHTSGTLYNNGLQQHSETSLETERSRSEDPNEPLTPTWHESTSDMGTVVAQEEDDPYYDDVGSILDGAGPSSGKSPAPTKATKLMKLLGEAPTHYLNKMNADQQPWYLRPNYNQSEIMIDPDGGVRAGSKPALIERLTAHETADHSFSKNFMLTFKSFMDLNELFELLVARFWIEPPPNLAPDELEDWTKQKQVMIRLRVLNTFRTMITDEDVLEKDDMHILDRIRDFCVQAEVTSSVAAAKSLVVLIDRVQRGGEGAIKTVNTMPLSPPPPILPKNLKKLKLLEIDPLEMARQLTIMEADLYKKIRPIECLTRSRESAKAGKANDNITNIIRLSNRIANWVAESVLDKEDSRKRAAIVKHFIAVADRCRSLQNFSSMVAITSGLNTPPIRRLKRTWELVNQRFMSQLATCEATIDSNKNFNNYRSTLARITPPCVPFIGTYLTTLTFINDGAEDKISGHMVNFRKRQKAAEVILDIKRWQSMPYNLNPVGVICTWLEESFDRYQDGKDYGDQFWNLSLEREPREREDEKMARLLQESGFL</sequence>
<evidence type="ECO:0000259" key="7">
    <source>
        <dbReference type="PROSITE" id="PS50009"/>
    </source>
</evidence>
<dbReference type="GO" id="GO:0005085">
    <property type="term" value="F:guanyl-nucleotide exchange factor activity"/>
    <property type="evidence" value="ECO:0007669"/>
    <property type="project" value="UniProtKB-KW"/>
</dbReference>
<dbReference type="OrthoDB" id="546434at2759"/>
<dbReference type="InterPro" id="IPR001895">
    <property type="entry name" value="RASGEF_cat_dom"/>
</dbReference>
<dbReference type="Gene3D" id="1.20.870.10">
    <property type="entry name" value="Son of sevenless (SoS) protein Chain: S domain 1"/>
    <property type="match status" value="1"/>
</dbReference>
<comment type="caution">
    <text evidence="10">The sequence shown here is derived from an EMBL/GenBank/DDBJ whole genome shotgun (WGS) entry which is preliminary data.</text>
</comment>
<dbReference type="InterPro" id="IPR001202">
    <property type="entry name" value="WW_dom"/>
</dbReference>
<keyword evidence="11" id="KW-1185">Reference proteome</keyword>